<accession>A0ABP5UZL7</accession>
<sequence length="453" mass="49998">MGGAPSRRRAMSVRVNPALLLAAALALALALSAALTPAIPSSLTASAEAKPAGSLPSTFLWGVASSGFQSEGDSPDSNWTRYIAKGATDDPIGTSVDFRHRYASDIALAKSLGAKVYRIGIEWARIEPRPGHLAARELDYYDDVVRTIVAAGMRPMITLDHWVYPGWIADRGGWSDPGTLDAWLRHNRIVVDRYAKYHPLWITINEPAAYVLKEVQFGGIPKKSVTLMVDRLVKAHQTIYRYIHAKDPGAQVSSNVAYIPTIEPGLDQAFLNRIRNQLDYVGLDYYYSISPTDPTAVYAATSEFWKASAATDGVYYALRDMAHRFPGKPLYVVEAGMATENGKPRPDGYRRADHLRDLVYWIQRARRDGLPVIGMNYWSLTDNYEWGSYTPRFGLYTVNVKTDPTLRRIPTDAVTAFRGITAEGGVGPRYRPTRPATVCSLVAAPASCLMPAR</sequence>
<evidence type="ECO:0000256" key="1">
    <source>
        <dbReference type="ARBA" id="ARBA00010838"/>
    </source>
</evidence>
<keyword evidence="5" id="KW-0732">Signal</keyword>
<gene>
    <name evidence="6" type="ORF">GCM10009855_33950</name>
</gene>
<evidence type="ECO:0000256" key="4">
    <source>
        <dbReference type="RuleBase" id="RU003690"/>
    </source>
</evidence>
<evidence type="ECO:0000256" key="2">
    <source>
        <dbReference type="ARBA" id="ARBA00022801"/>
    </source>
</evidence>
<name>A0ABP5UZL7_9ACTN</name>
<dbReference type="PANTHER" id="PTHR10353">
    <property type="entry name" value="GLYCOSYL HYDROLASE"/>
    <property type="match status" value="1"/>
</dbReference>
<keyword evidence="7" id="KW-1185">Reference proteome</keyword>
<reference evidence="7" key="1">
    <citation type="journal article" date="2019" name="Int. J. Syst. Evol. Microbiol.">
        <title>The Global Catalogue of Microorganisms (GCM) 10K type strain sequencing project: providing services to taxonomists for standard genome sequencing and annotation.</title>
        <authorList>
            <consortium name="The Broad Institute Genomics Platform"/>
            <consortium name="The Broad Institute Genome Sequencing Center for Infectious Disease"/>
            <person name="Wu L."/>
            <person name="Ma J."/>
        </authorList>
    </citation>
    <scope>NUCLEOTIDE SEQUENCE [LARGE SCALE GENOMIC DNA]</scope>
    <source>
        <strain evidence="7">JCM 16227</strain>
    </source>
</reference>
<dbReference type="InterPro" id="IPR001360">
    <property type="entry name" value="Glyco_hydro_1"/>
</dbReference>
<proteinExistence type="inferred from homology"/>
<evidence type="ECO:0000313" key="6">
    <source>
        <dbReference type="EMBL" id="GAA2391198.1"/>
    </source>
</evidence>
<feature type="chain" id="PRO_5046614963" evidence="5">
    <location>
        <begin position="34"/>
        <end position="453"/>
    </location>
</feature>
<evidence type="ECO:0000256" key="3">
    <source>
        <dbReference type="ARBA" id="ARBA00023295"/>
    </source>
</evidence>
<organism evidence="6 7">
    <name type="scientific">Gordonia cholesterolivorans</name>
    <dbReference type="NCBI Taxonomy" id="559625"/>
    <lineage>
        <taxon>Bacteria</taxon>
        <taxon>Bacillati</taxon>
        <taxon>Actinomycetota</taxon>
        <taxon>Actinomycetes</taxon>
        <taxon>Mycobacteriales</taxon>
        <taxon>Gordoniaceae</taxon>
        <taxon>Gordonia</taxon>
    </lineage>
</organism>
<comment type="caution">
    <text evidence="6">The sequence shown here is derived from an EMBL/GenBank/DDBJ whole genome shotgun (WGS) entry which is preliminary data.</text>
</comment>
<dbReference type="Proteomes" id="UP001501170">
    <property type="component" value="Unassembled WGS sequence"/>
</dbReference>
<dbReference type="Pfam" id="PF00232">
    <property type="entry name" value="Glyco_hydro_1"/>
    <property type="match status" value="2"/>
</dbReference>
<evidence type="ECO:0000313" key="7">
    <source>
        <dbReference type="Proteomes" id="UP001501170"/>
    </source>
</evidence>
<dbReference type="PANTHER" id="PTHR10353:SF209">
    <property type="entry name" value="GALACTOLIPID GALACTOSYLTRANSFERASE SFR2, CHLOROPLASTIC"/>
    <property type="match status" value="1"/>
</dbReference>
<dbReference type="SUPFAM" id="SSF51445">
    <property type="entry name" value="(Trans)glycosidases"/>
    <property type="match status" value="1"/>
</dbReference>
<dbReference type="EMBL" id="BAAARB010000024">
    <property type="protein sequence ID" value="GAA2391198.1"/>
    <property type="molecule type" value="Genomic_DNA"/>
</dbReference>
<evidence type="ECO:0000256" key="5">
    <source>
        <dbReference type="SAM" id="SignalP"/>
    </source>
</evidence>
<dbReference type="Gene3D" id="3.20.20.80">
    <property type="entry name" value="Glycosidases"/>
    <property type="match status" value="2"/>
</dbReference>
<dbReference type="PRINTS" id="PR00131">
    <property type="entry name" value="GLHYDRLASE1"/>
</dbReference>
<keyword evidence="2" id="KW-0378">Hydrolase</keyword>
<comment type="similarity">
    <text evidence="1 4">Belongs to the glycosyl hydrolase 1 family.</text>
</comment>
<dbReference type="InterPro" id="IPR017853">
    <property type="entry name" value="GH"/>
</dbReference>
<keyword evidence="3" id="KW-0326">Glycosidase</keyword>
<feature type="signal peptide" evidence="5">
    <location>
        <begin position="1"/>
        <end position="33"/>
    </location>
</feature>
<protein>
    <submittedName>
        <fullName evidence="6">Family 1 glycosylhydrolase</fullName>
    </submittedName>
</protein>